<sequence length="297" mass="33774">MDALVQRGHLKNPKSPRSYTSMTPPRIADNTMILAVTGPDLPLSSPSDDGWFISDFYAWNCILKGLGSHQTWLSLVTPQELVDEYVQFLHGNPYEPHKVVLSQDIIDTKKITEPTIVQSGKMVETFLTTLKAHIETANGRPILVLIFGHGQYSDCSIILEYEHYYDTEDADTYFQHQLNISAFEAVIQDAPDITLITNACYFGGWTISAGMHASTITAANRKTKSIAWPKEHEMTNGSIFTTAMISFLRDNEDVATDMASYNRMCSDILELMKRRVTRLWNKHKFTFSVEQDHWDRE</sequence>
<dbReference type="EMBL" id="MU858052">
    <property type="protein sequence ID" value="KAK4218539.1"/>
    <property type="molecule type" value="Genomic_DNA"/>
</dbReference>
<dbReference type="AlphaFoldDB" id="A0AAN6YFT5"/>
<proteinExistence type="predicted"/>
<reference evidence="2" key="1">
    <citation type="journal article" date="2023" name="Mol. Phylogenet. Evol.">
        <title>Genome-scale phylogeny and comparative genomics of the fungal order Sordariales.</title>
        <authorList>
            <person name="Hensen N."/>
            <person name="Bonometti L."/>
            <person name="Westerberg I."/>
            <person name="Brannstrom I.O."/>
            <person name="Guillou S."/>
            <person name="Cros-Aarteil S."/>
            <person name="Calhoun S."/>
            <person name="Haridas S."/>
            <person name="Kuo A."/>
            <person name="Mondo S."/>
            <person name="Pangilinan J."/>
            <person name="Riley R."/>
            <person name="LaButti K."/>
            <person name="Andreopoulos B."/>
            <person name="Lipzen A."/>
            <person name="Chen C."/>
            <person name="Yan M."/>
            <person name="Daum C."/>
            <person name="Ng V."/>
            <person name="Clum A."/>
            <person name="Steindorff A."/>
            <person name="Ohm R.A."/>
            <person name="Martin F."/>
            <person name="Silar P."/>
            <person name="Natvig D.O."/>
            <person name="Lalanne C."/>
            <person name="Gautier V."/>
            <person name="Ament-Velasquez S.L."/>
            <person name="Kruys A."/>
            <person name="Hutchinson M.I."/>
            <person name="Powell A.J."/>
            <person name="Barry K."/>
            <person name="Miller A.N."/>
            <person name="Grigoriev I.V."/>
            <person name="Debuchy R."/>
            <person name="Gladieux P."/>
            <person name="Hiltunen Thoren M."/>
            <person name="Johannesson H."/>
        </authorList>
    </citation>
    <scope>NUCLEOTIDE SEQUENCE</scope>
    <source>
        <strain evidence="2">PSN293</strain>
    </source>
</reference>
<protein>
    <submittedName>
        <fullName evidence="2">Uncharacterized protein</fullName>
    </submittedName>
</protein>
<feature type="region of interest" description="Disordered" evidence="1">
    <location>
        <begin position="1"/>
        <end position="25"/>
    </location>
</feature>
<reference evidence="2" key="2">
    <citation type="submission" date="2023-05" db="EMBL/GenBank/DDBJ databases">
        <authorList>
            <consortium name="Lawrence Berkeley National Laboratory"/>
            <person name="Steindorff A."/>
            <person name="Hensen N."/>
            <person name="Bonometti L."/>
            <person name="Westerberg I."/>
            <person name="Brannstrom I.O."/>
            <person name="Guillou S."/>
            <person name="Cros-Aarteil S."/>
            <person name="Calhoun S."/>
            <person name="Haridas S."/>
            <person name="Kuo A."/>
            <person name="Mondo S."/>
            <person name="Pangilinan J."/>
            <person name="Riley R."/>
            <person name="Labutti K."/>
            <person name="Andreopoulos B."/>
            <person name="Lipzen A."/>
            <person name="Chen C."/>
            <person name="Yanf M."/>
            <person name="Daum C."/>
            <person name="Ng V."/>
            <person name="Clum A."/>
            <person name="Ohm R."/>
            <person name="Martin F."/>
            <person name="Silar P."/>
            <person name="Natvig D."/>
            <person name="Lalanne C."/>
            <person name="Gautier V."/>
            <person name="Ament-Velasquez S.L."/>
            <person name="Kruys A."/>
            <person name="Hutchinson M.I."/>
            <person name="Powell A.J."/>
            <person name="Barry K."/>
            <person name="Miller A.N."/>
            <person name="Grigoriev I.V."/>
            <person name="Debuchy R."/>
            <person name="Gladieux P."/>
            <person name="Thoren M.H."/>
            <person name="Johannesson H."/>
        </authorList>
    </citation>
    <scope>NUCLEOTIDE SEQUENCE</scope>
    <source>
        <strain evidence="2">PSN293</strain>
    </source>
</reference>
<organism evidence="2 3">
    <name type="scientific">Rhypophila decipiens</name>
    <dbReference type="NCBI Taxonomy" id="261697"/>
    <lineage>
        <taxon>Eukaryota</taxon>
        <taxon>Fungi</taxon>
        <taxon>Dikarya</taxon>
        <taxon>Ascomycota</taxon>
        <taxon>Pezizomycotina</taxon>
        <taxon>Sordariomycetes</taxon>
        <taxon>Sordariomycetidae</taxon>
        <taxon>Sordariales</taxon>
        <taxon>Naviculisporaceae</taxon>
        <taxon>Rhypophila</taxon>
    </lineage>
</organism>
<comment type="caution">
    <text evidence="2">The sequence shown here is derived from an EMBL/GenBank/DDBJ whole genome shotgun (WGS) entry which is preliminary data.</text>
</comment>
<accession>A0AAN6YFT5</accession>
<evidence type="ECO:0000313" key="3">
    <source>
        <dbReference type="Proteomes" id="UP001301769"/>
    </source>
</evidence>
<gene>
    <name evidence="2" type="ORF">QBC37DRAFT_188680</name>
</gene>
<evidence type="ECO:0000313" key="2">
    <source>
        <dbReference type="EMBL" id="KAK4218539.1"/>
    </source>
</evidence>
<keyword evidence="3" id="KW-1185">Reference proteome</keyword>
<name>A0AAN6YFT5_9PEZI</name>
<evidence type="ECO:0000256" key="1">
    <source>
        <dbReference type="SAM" id="MobiDB-lite"/>
    </source>
</evidence>
<dbReference type="Proteomes" id="UP001301769">
    <property type="component" value="Unassembled WGS sequence"/>
</dbReference>